<dbReference type="Proteomes" id="UP000215902">
    <property type="component" value="Unassembled WGS sequence"/>
</dbReference>
<comment type="cofactor">
    <cofactor evidence="1">
        <name>Zn(2+)</name>
        <dbReference type="ChEBI" id="CHEBI:29105"/>
    </cofactor>
</comment>
<protein>
    <recommendedName>
        <fullName evidence="13">Peptidase_M13 domain-containing protein</fullName>
    </recommendedName>
</protein>
<dbReference type="EMBL" id="NIVC01001335">
    <property type="protein sequence ID" value="PAA69281.1"/>
    <property type="molecule type" value="Genomic_DNA"/>
</dbReference>
<evidence type="ECO:0000256" key="6">
    <source>
        <dbReference type="ARBA" id="ARBA00022833"/>
    </source>
</evidence>
<dbReference type="PANTHER" id="PTHR11733:SF167">
    <property type="entry name" value="FI17812P1-RELATED"/>
    <property type="match status" value="1"/>
</dbReference>
<feature type="domain" description="Peptidase M13 C-terminal" evidence="9">
    <location>
        <begin position="569"/>
        <end position="773"/>
    </location>
</feature>
<dbReference type="PROSITE" id="PS51885">
    <property type="entry name" value="NEPRILYSIN"/>
    <property type="match status" value="1"/>
</dbReference>
<evidence type="ECO:0000256" key="8">
    <source>
        <dbReference type="SAM" id="SignalP"/>
    </source>
</evidence>
<reference evidence="11 12" key="1">
    <citation type="submission" date="2017-06" db="EMBL/GenBank/DDBJ databases">
        <title>A platform for efficient transgenesis in Macrostomum lignano, a flatworm model organism for stem cell research.</title>
        <authorList>
            <person name="Berezikov E."/>
        </authorList>
    </citation>
    <scope>NUCLEOTIDE SEQUENCE [LARGE SCALE GENOMIC DNA]</scope>
    <source>
        <strain evidence="11">DV1</strain>
        <tissue evidence="11">Whole organism</tissue>
    </source>
</reference>
<dbReference type="InterPro" id="IPR008753">
    <property type="entry name" value="Peptidase_M13_N"/>
</dbReference>
<evidence type="ECO:0008006" key="13">
    <source>
        <dbReference type="Google" id="ProtNLM"/>
    </source>
</evidence>
<dbReference type="InterPro" id="IPR018497">
    <property type="entry name" value="Peptidase_M13_C"/>
</dbReference>
<dbReference type="Gene3D" id="3.40.390.10">
    <property type="entry name" value="Collagenase (Catalytic Domain)"/>
    <property type="match status" value="1"/>
</dbReference>
<evidence type="ECO:0000259" key="10">
    <source>
        <dbReference type="Pfam" id="PF05649"/>
    </source>
</evidence>
<proteinExistence type="inferred from homology"/>
<evidence type="ECO:0000256" key="1">
    <source>
        <dbReference type="ARBA" id="ARBA00001947"/>
    </source>
</evidence>
<keyword evidence="4" id="KW-0479">Metal-binding</keyword>
<keyword evidence="12" id="KW-1185">Reference proteome</keyword>
<dbReference type="Pfam" id="PF01431">
    <property type="entry name" value="Peptidase_M13"/>
    <property type="match status" value="1"/>
</dbReference>
<gene>
    <name evidence="11" type="ORF">BOX15_Mlig012541g1</name>
</gene>
<keyword evidence="5" id="KW-0378">Hydrolase</keyword>
<evidence type="ECO:0000256" key="5">
    <source>
        <dbReference type="ARBA" id="ARBA00022801"/>
    </source>
</evidence>
<dbReference type="GO" id="GO:0016485">
    <property type="term" value="P:protein processing"/>
    <property type="evidence" value="ECO:0007669"/>
    <property type="project" value="TreeGrafter"/>
</dbReference>
<evidence type="ECO:0000256" key="4">
    <source>
        <dbReference type="ARBA" id="ARBA00022723"/>
    </source>
</evidence>
<dbReference type="AlphaFoldDB" id="A0A267F680"/>
<evidence type="ECO:0000259" key="9">
    <source>
        <dbReference type="Pfam" id="PF01431"/>
    </source>
</evidence>
<feature type="domain" description="Peptidase M13 N-terminal" evidence="10">
    <location>
        <begin position="82"/>
        <end position="497"/>
    </location>
</feature>
<dbReference type="CDD" id="cd08662">
    <property type="entry name" value="M13"/>
    <property type="match status" value="1"/>
</dbReference>
<dbReference type="OrthoDB" id="6475849at2759"/>
<sequence length="775" mass="88259">MGLQRVTPKLFLMLALFAFLAVVSAVPSTDQSVTEEANNSSQLPLCREQSRNHEPATSVCQASACVALSAAVSSKMNFSANPCVDFYNYACGNFPVNYKYDPDEVFKSLKQTGPTFYQNSYSVMRNQLRSNLFEVLMLDWVVNSTDPKVRDLYNLTRMLFRSCTKWMRYRSMKNDTVAAQRFFSSLLKHLVEAISPRRYNRTIESILARIVNTDVHTMFDVRVPSSYIRELKRGDSNKLRKASRVVISASTKLYHSMSNFEPILTFFSSIGGATVLTIANESSSFSRVLKQIQQSERYANWSDGCSKLAKQQQHKIRDLDTLSQCANPADPFSWSLFFDELLQSDYDPNALVELENPKRVINFLTYFKKKSTYSASRKLSIYQSFLVVDWLLSFARFLPMRLERMWTESPLREDVMDKAVGGPVDACMKRTKDLLSPVVERMYQKAYHAENFEHVQNLIDLLENATVNSVLNQDWIEPDTKDLIIEKLLSLKHTIGFEVLSADQLSAYYSPAINSFRKGRYSKVSVDKDFGRLFSIALWASARKKFGVLSTENSSATTAFLTLSGLTTNAYNYMRRNEIVFPMGILSPPMYHRDYPDYMNLGGLGLVVGHEIGHAFDIKGRQLSKEGIHGNHWDNRTTEEYLRRVECVRSRYGSYELVPGVPHGSNTTLGNDIADLLGLNAAFGAMQLQGETGRRWQLPNLPSELTPERLFFVQVAQAWCTKAEPAALKRRFKNIKHSPPHLRVRGMMENSKGFAQVFQCGVRQPMNPSEKCSFW</sequence>
<dbReference type="PRINTS" id="PR00786">
    <property type="entry name" value="NEPRILYSIN"/>
</dbReference>
<name>A0A267F680_9PLAT</name>
<dbReference type="SUPFAM" id="SSF55486">
    <property type="entry name" value="Metalloproteases ('zincins'), catalytic domain"/>
    <property type="match status" value="1"/>
</dbReference>
<dbReference type="STRING" id="282301.A0A267F680"/>
<feature type="chain" id="PRO_5012470236" description="Peptidase_M13 domain-containing protein" evidence="8">
    <location>
        <begin position="26"/>
        <end position="775"/>
    </location>
</feature>
<evidence type="ECO:0000313" key="12">
    <source>
        <dbReference type="Proteomes" id="UP000215902"/>
    </source>
</evidence>
<dbReference type="PANTHER" id="PTHR11733">
    <property type="entry name" value="ZINC METALLOPROTEASE FAMILY M13 NEPRILYSIN-RELATED"/>
    <property type="match status" value="1"/>
</dbReference>
<comment type="similarity">
    <text evidence="2">Belongs to the peptidase M13 family.</text>
</comment>
<evidence type="ECO:0000256" key="3">
    <source>
        <dbReference type="ARBA" id="ARBA00022670"/>
    </source>
</evidence>
<dbReference type="GO" id="GO:0005886">
    <property type="term" value="C:plasma membrane"/>
    <property type="evidence" value="ECO:0007669"/>
    <property type="project" value="TreeGrafter"/>
</dbReference>
<evidence type="ECO:0000313" key="11">
    <source>
        <dbReference type="EMBL" id="PAA69281.1"/>
    </source>
</evidence>
<keyword evidence="3" id="KW-0645">Protease</keyword>
<dbReference type="InterPro" id="IPR024079">
    <property type="entry name" value="MetalloPept_cat_dom_sf"/>
</dbReference>
<keyword evidence="8" id="KW-0732">Signal</keyword>
<dbReference type="GO" id="GO:0004222">
    <property type="term" value="F:metalloendopeptidase activity"/>
    <property type="evidence" value="ECO:0007669"/>
    <property type="project" value="InterPro"/>
</dbReference>
<dbReference type="GO" id="GO:0046872">
    <property type="term" value="F:metal ion binding"/>
    <property type="evidence" value="ECO:0007669"/>
    <property type="project" value="UniProtKB-KW"/>
</dbReference>
<dbReference type="Gene3D" id="1.10.1380.10">
    <property type="entry name" value="Neutral endopeptidase , domain2"/>
    <property type="match status" value="1"/>
</dbReference>
<organism evidence="11 12">
    <name type="scientific">Macrostomum lignano</name>
    <dbReference type="NCBI Taxonomy" id="282301"/>
    <lineage>
        <taxon>Eukaryota</taxon>
        <taxon>Metazoa</taxon>
        <taxon>Spiralia</taxon>
        <taxon>Lophotrochozoa</taxon>
        <taxon>Platyhelminthes</taxon>
        <taxon>Rhabditophora</taxon>
        <taxon>Macrostomorpha</taxon>
        <taxon>Macrostomida</taxon>
        <taxon>Macrostomidae</taxon>
        <taxon>Macrostomum</taxon>
    </lineage>
</organism>
<evidence type="ECO:0000256" key="7">
    <source>
        <dbReference type="ARBA" id="ARBA00023049"/>
    </source>
</evidence>
<evidence type="ECO:0000256" key="2">
    <source>
        <dbReference type="ARBA" id="ARBA00007357"/>
    </source>
</evidence>
<feature type="signal peptide" evidence="8">
    <location>
        <begin position="1"/>
        <end position="25"/>
    </location>
</feature>
<dbReference type="InterPro" id="IPR042089">
    <property type="entry name" value="Peptidase_M13_dom_2"/>
</dbReference>
<keyword evidence="7" id="KW-0482">Metalloprotease</keyword>
<accession>A0A267F680</accession>
<dbReference type="InterPro" id="IPR000718">
    <property type="entry name" value="Peptidase_M13"/>
</dbReference>
<comment type="caution">
    <text evidence="11">The sequence shown here is derived from an EMBL/GenBank/DDBJ whole genome shotgun (WGS) entry which is preliminary data.</text>
</comment>
<dbReference type="Pfam" id="PF05649">
    <property type="entry name" value="Peptidase_M13_N"/>
    <property type="match status" value="1"/>
</dbReference>
<keyword evidence="6" id="KW-0862">Zinc</keyword>